<dbReference type="InterPro" id="IPR059024">
    <property type="entry name" value="SYNRG_C"/>
</dbReference>
<dbReference type="OrthoDB" id="524326at2759"/>
<accession>A0A6A4W859</accession>
<dbReference type="EMBL" id="VIIS01001170">
    <property type="protein sequence ID" value="KAF0301399.1"/>
    <property type="molecule type" value="Genomic_DNA"/>
</dbReference>
<dbReference type="Proteomes" id="UP000440578">
    <property type="component" value="Unassembled WGS sequence"/>
</dbReference>
<feature type="region of interest" description="Disordered" evidence="1">
    <location>
        <begin position="17"/>
        <end position="54"/>
    </location>
</feature>
<protein>
    <submittedName>
        <fullName evidence="3">Synergin gamma</fullName>
    </submittedName>
</protein>
<feature type="domain" description="Synergin gamma C-terminal" evidence="2">
    <location>
        <begin position="330"/>
        <end position="489"/>
    </location>
</feature>
<evidence type="ECO:0000256" key="1">
    <source>
        <dbReference type="SAM" id="MobiDB-lite"/>
    </source>
</evidence>
<comment type="caution">
    <text evidence="3">The sequence shown here is derived from an EMBL/GenBank/DDBJ whole genome shotgun (WGS) entry which is preliminary data.</text>
</comment>
<keyword evidence="4" id="KW-1185">Reference proteome</keyword>
<dbReference type="PANTHER" id="PTHR15463:SF2">
    <property type="entry name" value="SYNERGIN GAMMA"/>
    <property type="match status" value="1"/>
</dbReference>
<name>A0A6A4W859_AMPAM</name>
<reference evidence="3 4" key="1">
    <citation type="submission" date="2019-07" db="EMBL/GenBank/DDBJ databases">
        <title>Draft genome assembly of a fouling barnacle, Amphibalanus amphitrite (Darwin, 1854): The first reference genome for Thecostraca.</title>
        <authorList>
            <person name="Kim W."/>
        </authorList>
    </citation>
    <scope>NUCLEOTIDE SEQUENCE [LARGE SCALE GENOMIC DNA]</scope>
    <source>
        <strain evidence="3">SNU_AA5</strain>
        <tissue evidence="3">Soma without cirri and trophi</tissue>
    </source>
</reference>
<sequence length="491" mass="52541">MEYTLQFWGGELTDGDVQRGSQCRTTDSPERSQADCCGRQHRQSTETNLHPAHSHLTMSGSDLDRFMLACSDLNQPAKSRLFQNRPGLKDIKVNVKADSDWDEFDEFQSCPPPPAPALSAPLLAPTSLTGSSALATAFLPPAPGLSQNVLQSGPVPSDFVAPRPPSAGTGWPPQAEPVAAAAYTPVPAVLPAAKPTRFRQGLVPFNAYPKQDGSLLDQSPAPASDNFSTPLVPLQLDLGGVSVAAKPEEAADEDFGEFVSVERPSASGASSRHGSLPSLDLQVAPAAEAGEVSPLEPDRRDTDGEPAAAKPDKYDSFRQEVMSPPTMARSALVAEWRRCLQACYELIQEGVALFGSVDNQRTCSEVAGSRQGARYIDNLSRVYRVASRIERACERHSCVKELELVLSETCKAWANLTSFVANSPAQTASEVRDCWSEVGASSPVYCGVCLLPAEEVAGDEPTLACAGHQYHACCANLWVNRVADVLPALRP</sequence>
<proteinExistence type="predicted"/>
<feature type="region of interest" description="Disordered" evidence="1">
    <location>
        <begin position="288"/>
        <end position="317"/>
    </location>
</feature>
<dbReference type="PANTHER" id="PTHR15463">
    <property type="entry name" value="AP1 GAMMA SUBUNIT BINDING PROTEIN 1"/>
    <property type="match status" value="1"/>
</dbReference>
<evidence type="ECO:0000313" key="3">
    <source>
        <dbReference type="EMBL" id="KAF0301399.1"/>
    </source>
</evidence>
<dbReference type="AlphaFoldDB" id="A0A6A4W859"/>
<dbReference type="GO" id="GO:0030130">
    <property type="term" value="C:clathrin coat of trans-Golgi network vesicle"/>
    <property type="evidence" value="ECO:0007669"/>
    <property type="project" value="TreeGrafter"/>
</dbReference>
<organism evidence="3 4">
    <name type="scientific">Amphibalanus amphitrite</name>
    <name type="common">Striped barnacle</name>
    <name type="synonym">Balanus amphitrite</name>
    <dbReference type="NCBI Taxonomy" id="1232801"/>
    <lineage>
        <taxon>Eukaryota</taxon>
        <taxon>Metazoa</taxon>
        <taxon>Ecdysozoa</taxon>
        <taxon>Arthropoda</taxon>
        <taxon>Crustacea</taxon>
        <taxon>Multicrustacea</taxon>
        <taxon>Cirripedia</taxon>
        <taxon>Thoracica</taxon>
        <taxon>Thoracicalcarea</taxon>
        <taxon>Balanomorpha</taxon>
        <taxon>Balanoidea</taxon>
        <taxon>Balanidae</taxon>
        <taxon>Amphibalaninae</taxon>
        <taxon>Amphibalanus</taxon>
    </lineage>
</organism>
<evidence type="ECO:0000313" key="4">
    <source>
        <dbReference type="Proteomes" id="UP000440578"/>
    </source>
</evidence>
<evidence type="ECO:0000259" key="2">
    <source>
        <dbReference type="Pfam" id="PF25999"/>
    </source>
</evidence>
<dbReference type="Pfam" id="PF25999">
    <property type="entry name" value="SYNRG_C"/>
    <property type="match status" value="1"/>
</dbReference>
<gene>
    <name evidence="3" type="primary">Synrg</name>
    <name evidence="3" type="ORF">FJT64_003167</name>
</gene>
<dbReference type="InterPro" id="IPR039656">
    <property type="entry name" value="SYNRG"/>
</dbReference>